<dbReference type="InterPro" id="IPR002022">
    <property type="entry name" value="Pec_lyase"/>
</dbReference>
<keyword evidence="9" id="KW-0964">Secreted</keyword>
<dbReference type="Proteomes" id="UP000030753">
    <property type="component" value="Unassembled WGS sequence"/>
</dbReference>
<keyword evidence="9" id="KW-0624">Polysaccharide degradation</keyword>
<keyword evidence="4" id="KW-0325">Glycoprotein</keyword>
<dbReference type="SUPFAM" id="SSF51126">
    <property type="entry name" value="Pectin lyase-like"/>
    <property type="match status" value="1"/>
</dbReference>
<dbReference type="EC" id="4.2.2.10" evidence="8"/>
<dbReference type="HOGENOM" id="CLU_946787_0_0_1"/>
<evidence type="ECO:0000313" key="12">
    <source>
        <dbReference type="EMBL" id="EWZ00025.1"/>
    </source>
</evidence>
<dbReference type="AlphaFoldDB" id="W9J5D8"/>
<reference evidence="12 13" key="1">
    <citation type="submission" date="2011-06" db="EMBL/GenBank/DDBJ databases">
        <title>The Genome Sequence of Fusarium oxysporum FOSC 3-a.</title>
        <authorList>
            <consortium name="The Broad Institute Genome Sequencing Platform"/>
            <person name="Ma L.-J."/>
            <person name="Gale L.R."/>
            <person name="Schwartz D.C."/>
            <person name="Zhou S."/>
            <person name="Corby-Kistler H."/>
            <person name="Young S.K."/>
            <person name="Zeng Q."/>
            <person name="Gargeya S."/>
            <person name="Fitzgerald M."/>
            <person name="Haas B."/>
            <person name="Abouelleil A."/>
            <person name="Alvarado L."/>
            <person name="Arachchi H.M."/>
            <person name="Berlin A."/>
            <person name="Brown A."/>
            <person name="Chapman S.B."/>
            <person name="Chen Z."/>
            <person name="Dunbar C."/>
            <person name="Freedman E."/>
            <person name="Gearin G."/>
            <person name="Gellesch M."/>
            <person name="Goldberg J."/>
            <person name="Griggs A."/>
            <person name="Gujja S."/>
            <person name="Heiman D."/>
            <person name="Howarth C."/>
            <person name="Larson L."/>
            <person name="Lui A."/>
            <person name="MacDonald P.J.P."/>
            <person name="Mehta T."/>
            <person name="Montmayeur A."/>
            <person name="Murphy C."/>
            <person name="Neiman D."/>
            <person name="Pearson M."/>
            <person name="Priest M."/>
            <person name="Roberts A."/>
            <person name="Saif S."/>
            <person name="Shea T."/>
            <person name="Shenoy N."/>
            <person name="Sisk P."/>
            <person name="Stolte C."/>
            <person name="Sykes S."/>
            <person name="Wortman J."/>
            <person name="Nusbaum C."/>
            <person name="Birren B."/>
        </authorList>
    </citation>
    <scope>NUCLEOTIDE SEQUENCE [LARGE SCALE GENOMIC DNA]</scope>
    <source>
        <strain evidence="13">FOSC 3-a</strain>
    </source>
</reference>
<evidence type="ECO:0000256" key="6">
    <source>
        <dbReference type="ARBA" id="ARBA00036818"/>
    </source>
</evidence>
<evidence type="ECO:0000256" key="5">
    <source>
        <dbReference type="ARBA" id="ARBA00023239"/>
    </source>
</evidence>
<sequence>MRLIKAFVAITAFLPRSFATRPTKSERFTSSTTGGKDGEVVRPRNNQELINYLKGNTARIIYLERTFDFKGSEGNRLALSAFHQQEQLVNIKYDKAGLNSITVGSNKSIVGVGSKGVIKGKGLRLANGVSNVIIQNIHITDLNPSLVWGGEAITLNGTDNIWIDHYTTTGVFCSSGPTINTILHVVNNYFRDIFDHAYEIDDKAQVLIEGNISRTSKIPLSPAGRVFGIPTSGSTGVCKAALGRACQLNAFRSSGDLPNDDSGFRGNFKGKSIAAITSAQNAKGVMTRDDFGIA</sequence>
<dbReference type="InterPro" id="IPR012334">
    <property type="entry name" value="Pectin_lyas_fold"/>
</dbReference>
<keyword evidence="2 10" id="KW-0732">Signal</keyword>
<dbReference type="PANTHER" id="PTHR31683">
    <property type="entry name" value="PECTATE LYASE 18-RELATED"/>
    <property type="match status" value="1"/>
</dbReference>
<evidence type="ECO:0000256" key="10">
    <source>
        <dbReference type="SAM" id="SignalP"/>
    </source>
</evidence>
<evidence type="ECO:0000256" key="3">
    <source>
        <dbReference type="ARBA" id="ARBA00023157"/>
    </source>
</evidence>
<name>W9J5D8_FUSOX</name>
<keyword evidence="9" id="KW-0119">Carbohydrate metabolism</keyword>
<evidence type="ECO:0000256" key="9">
    <source>
        <dbReference type="RuleBase" id="RU361173"/>
    </source>
</evidence>
<organism evidence="12 13">
    <name type="scientific">Fusarium oxysporum NRRL 32931</name>
    <dbReference type="NCBI Taxonomy" id="660029"/>
    <lineage>
        <taxon>Eukaryota</taxon>
        <taxon>Fungi</taxon>
        <taxon>Dikarya</taxon>
        <taxon>Ascomycota</taxon>
        <taxon>Pezizomycotina</taxon>
        <taxon>Sordariomycetes</taxon>
        <taxon>Hypocreomycetidae</taxon>
        <taxon>Hypocreales</taxon>
        <taxon>Nectriaceae</taxon>
        <taxon>Fusarium</taxon>
        <taxon>Fusarium oxysporum species complex</taxon>
    </lineage>
</organism>
<feature type="chain" id="PRO_5004922396" description="pectin lyase" evidence="10">
    <location>
        <begin position="20"/>
        <end position="294"/>
    </location>
</feature>
<dbReference type="Gene3D" id="2.160.20.10">
    <property type="entry name" value="Single-stranded right-handed beta-helix, Pectin lyase-like"/>
    <property type="match status" value="2"/>
</dbReference>
<dbReference type="GO" id="GO:0047490">
    <property type="term" value="F:pectin lyase activity"/>
    <property type="evidence" value="ECO:0007669"/>
    <property type="project" value="UniProtKB-EC"/>
</dbReference>
<evidence type="ECO:0000256" key="8">
    <source>
        <dbReference type="ARBA" id="ARBA00039082"/>
    </source>
</evidence>
<dbReference type="GO" id="GO:0000272">
    <property type="term" value="P:polysaccharide catabolic process"/>
    <property type="evidence" value="ECO:0007669"/>
    <property type="project" value="UniProtKB-KW"/>
</dbReference>
<evidence type="ECO:0000256" key="1">
    <source>
        <dbReference type="ARBA" id="ARBA00010980"/>
    </source>
</evidence>
<accession>W9J5D8</accession>
<gene>
    <name evidence="12" type="ORF">FOYG_03937</name>
</gene>
<evidence type="ECO:0000256" key="7">
    <source>
        <dbReference type="ARBA" id="ARBA00037631"/>
    </source>
</evidence>
<comment type="catalytic activity">
    <reaction evidence="6">
        <text>Eliminative cleavage of (1-&gt;4)-alpha-D-galacturonan methyl ester to give oligosaccharides with 4-deoxy-6-O-methyl-alpha-D-galact-4-enuronosyl groups at their non-reducing ends.</text>
        <dbReference type="EC" id="4.2.2.10"/>
    </reaction>
</comment>
<evidence type="ECO:0000256" key="2">
    <source>
        <dbReference type="ARBA" id="ARBA00022729"/>
    </source>
</evidence>
<keyword evidence="5 9" id="KW-0456">Lyase</keyword>
<dbReference type="InterPro" id="IPR045032">
    <property type="entry name" value="PEL"/>
</dbReference>
<proteinExistence type="inferred from homology"/>
<feature type="signal peptide" evidence="10">
    <location>
        <begin position="1"/>
        <end position="19"/>
    </location>
</feature>
<comment type="subcellular location">
    <subcellularLocation>
        <location evidence="9">Secreted</location>
    </subcellularLocation>
</comment>
<dbReference type="EMBL" id="JH717840">
    <property type="protein sequence ID" value="EWZ00025.1"/>
    <property type="molecule type" value="Genomic_DNA"/>
</dbReference>
<feature type="domain" description="Pectate lyase" evidence="11">
    <location>
        <begin position="72"/>
        <end position="219"/>
    </location>
</feature>
<evidence type="ECO:0000256" key="4">
    <source>
        <dbReference type="ARBA" id="ARBA00023180"/>
    </source>
</evidence>
<dbReference type="PANTHER" id="PTHR31683:SF67">
    <property type="entry name" value="PECTIN LYASE F-RELATED"/>
    <property type="match status" value="1"/>
</dbReference>
<dbReference type="GO" id="GO:0005576">
    <property type="term" value="C:extracellular region"/>
    <property type="evidence" value="ECO:0007669"/>
    <property type="project" value="UniProtKB-SubCell"/>
</dbReference>
<dbReference type="Pfam" id="PF00544">
    <property type="entry name" value="Pectate_lyase_4"/>
    <property type="match status" value="1"/>
</dbReference>
<dbReference type="SMART" id="SM00656">
    <property type="entry name" value="Amb_all"/>
    <property type="match status" value="1"/>
</dbReference>
<keyword evidence="3" id="KW-1015">Disulfide bond</keyword>
<evidence type="ECO:0000313" key="13">
    <source>
        <dbReference type="Proteomes" id="UP000030753"/>
    </source>
</evidence>
<evidence type="ECO:0000259" key="11">
    <source>
        <dbReference type="SMART" id="SM00656"/>
    </source>
</evidence>
<comment type="function">
    <text evidence="7">Pectinolytic enzymes consist of four classes of enzymes: pectin lyase, polygalacturonase, pectin methylesterase and rhamnogalacturonase. Among pectinolytic enzymes, pectin lyase is the most important in depolymerization of pectin, since it cleaves internal glycosidic bonds of highly methylated pectins.</text>
</comment>
<dbReference type="GO" id="GO:0030570">
    <property type="term" value="F:pectate lyase activity"/>
    <property type="evidence" value="ECO:0007669"/>
    <property type="project" value="InterPro"/>
</dbReference>
<dbReference type="InterPro" id="IPR011050">
    <property type="entry name" value="Pectin_lyase_fold/virulence"/>
</dbReference>
<protein>
    <recommendedName>
        <fullName evidence="8">pectin lyase</fullName>
        <ecNumber evidence="8">4.2.2.10</ecNumber>
    </recommendedName>
</protein>
<comment type="similarity">
    <text evidence="1 9">Belongs to the polysaccharide lyase 1 family.</text>
</comment>